<proteinExistence type="predicted"/>
<comment type="caution">
    <text evidence="2">The sequence shown here is derived from an EMBL/GenBank/DDBJ whole genome shotgun (WGS) entry which is preliminary data.</text>
</comment>
<feature type="region of interest" description="Disordered" evidence="1">
    <location>
        <begin position="1"/>
        <end position="29"/>
    </location>
</feature>
<evidence type="ECO:0000256" key="1">
    <source>
        <dbReference type="SAM" id="MobiDB-lite"/>
    </source>
</evidence>
<dbReference type="Proteomes" id="UP001221757">
    <property type="component" value="Unassembled WGS sequence"/>
</dbReference>
<organism evidence="2 3">
    <name type="scientific">Mycena rosella</name>
    <name type="common">Pink bonnet</name>
    <name type="synonym">Agaricus rosellus</name>
    <dbReference type="NCBI Taxonomy" id="1033263"/>
    <lineage>
        <taxon>Eukaryota</taxon>
        <taxon>Fungi</taxon>
        <taxon>Dikarya</taxon>
        <taxon>Basidiomycota</taxon>
        <taxon>Agaricomycotina</taxon>
        <taxon>Agaricomycetes</taxon>
        <taxon>Agaricomycetidae</taxon>
        <taxon>Agaricales</taxon>
        <taxon>Marasmiineae</taxon>
        <taxon>Mycenaceae</taxon>
        <taxon>Mycena</taxon>
    </lineage>
</organism>
<dbReference type="AlphaFoldDB" id="A0AAD7GED3"/>
<feature type="region of interest" description="Disordered" evidence="1">
    <location>
        <begin position="137"/>
        <end position="158"/>
    </location>
</feature>
<keyword evidence="3" id="KW-1185">Reference proteome</keyword>
<gene>
    <name evidence="2" type="ORF">B0H17DRAFT_1201349</name>
</gene>
<evidence type="ECO:0000313" key="3">
    <source>
        <dbReference type="Proteomes" id="UP001221757"/>
    </source>
</evidence>
<evidence type="ECO:0000313" key="2">
    <source>
        <dbReference type="EMBL" id="KAJ7691001.1"/>
    </source>
</evidence>
<reference evidence="2" key="1">
    <citation type="submission" date="2023-03" db="EMBL/GenBank/DDBJ databases">
        <title>Massive genome expansion in bonnet fungi (Mycena s.s.) driven by repeated elements and novel gene families across ecological guilds.</title>
        <authorList>
            <consortium name="Lawrence Berkeley National Laboratory"/>
            <person name="Harder C.B."/>
            <person name="Miyauchi S."/>
            <person name="Viragh M."/>
            <person name="Kuo A."/>
            <person name="Thoen E."/>
            <person name="Andreopoulos B."/>
            <person name="Lu D."/>
            <person name="Skrede I."/>
            <person name="Drula E."/>
            <person name="Henrissat B."/>
            <person name="Morin E."/>
            <person name="Kohler A."/>
            <person name="Barry K."/>
            <person name="LaButti K."/>
            <person name="Morin E."/>
            <person name="Salamov A."/>
            <person name="Lipzen A."/>
            <person name="Mereny Z."/>
            <person name="Hegedus B."/>
            <person name="Baldrian P."/>
            <person name="Stursova M."/>
            <person name="Weitz H."/>
            <person name="Taylor A."/>
            <person name="Grigoriev I.V."/>
            <person name="Nagy L.G."/>
            <person name="Martin F."/>
            <person name="Kauserud H."/>
        </authorList>
    </citation>
    <scope>NUCLEOTIDE SEQUENCE</scope>
    <source>
        <strain evidence="2">CBHHK067</strain>
    </source>
</reference>
<protein>
    <submittedName>
        <fullName evidence="2">Uncharacterized protein</fullName>
    </submittedName>
</protein>
<accession>A0AAD7GED3</accession>
<sequence>MTADPPAEAQPTANKPTDATPMSDIEESGPVSLVTPLVPEITHPLVHANVYPQTAPPVAGAATAADTVLNDTNTHVVDAAAPIAVPMPAETTAPVKDATAASAAPADATTGEAMKVYETPAGSANAGHPFQFEDPAQAAQHKAMMAQTTAEDAAAAANPPTLAPGPPNAQDLPLHVPFVGPGEVPLVVNGFQFPSLADHAAATPMDRELNPHHKIPIFIPRDPTGPADITGTSIVQPSNVDWDHTVILATTARENAHPTILENLDANPDAHLIALQFLGRRYYTERVHNAPAKLTEALQSVAPAGSFVVIPVAPNDPTFGQNTKFPSRQAGPFILLVRFTSTEAHTDVLRKEVFALNDIHAWSLVAPENMQVLWTAMLSQPSFRAITELHGAVSWFIWTSTKLGVALQQFILFAATSLEQARYELSRSVDPCWNPHIQDVDADTAEDVAASVVLDGV</sequence>
<name>A0AAD7GED3_MYCRO</name>
<dbReference type="EMBL" id="JARKIE010000061">
    <property type="protein sequence ID" value="KAJ7691001.1"/>
    <property type="molecule type" value="Genomic_DNA"/>
</dbReference>